<feature type="chain" id="PRO_5024271270" description="G/T mismatch-specific thymine DNA glycosylase" evidence="19">
    <location>
        <begin position="28"/>
        <end position="631"/>
    </location>
</feature>
<sequence>MSFWSNPYRKIAFVFVTLTRAFALIKADVTTVKDIDPLSPCSVAVSPPLKSDDCLLATCSVDSSASILPDILDVDLDVLIVGINPSLVSAACGHHYAGRGNHFWSALFLSGLVKEPLTAYDDWRLPSFGIGLTNIVGRETRSSAELSLVELRRGCTALRRKINAFRPRIVAFNGKGIYSAFSGKSSVEYGLQSDINENGISYYVMPSSSARCSQFPRLIDKVPFFVQLKRLRGDQRPAATKTVAAMNSQHSASEREVAQAAYLETQNGSNEEDAYCTGFVNRHVKECYREGSNAIEEASKWGETNIALNLSNYNLTTGADSCKVVDDQQQAASTEPPTPTELYGDESGPGSVHSEGVDPLLASHTADKASPDVASSAKAAASAPTASTCSLPQEIAVHVEEAIETVVQRARDGPLEMPAFRAPPERHHAVASVQHQNVLANLAVQQGLNFGLDDLGMQTGKSDQLFACYNDQMPFEAYYHQARAVAAATGGQASVGSYQQPQQLSTHNEAGGVSTSFLNASQAAAACYGSVLPQWTFSAVPTTTPTHDMYSQQQQAAACRALQGQSPYFQPSTSFPSPTGGILNQQMYNAAGLSSAYLNPQTQQLQSSLYGSYMSPTAADFQLQQNSPLNQ</sequence>
<evidence type="ECO:0000256" key="19">
    <source>
        <dbReference type="SAM" id="SignalP"/>
    </source>
</evidence>
<keyword evidence="8" id="KW-0010">Activator</keyword>
<keyword evidence="2" id="KW-1017">Isopeptide bond</keyword>
<keyword evidence="5" id="KW-0832">Ubl conjugation</keyword>
<name>A0A5S6QUQ1_TRIMR</name>
<evidence type="ECO:0000256" key="8">
    <source>
        <dbReference type="ARBA" id="ARBA00023159"/>
    </source>
</evidence>
<evidence type="ECO:0000256" key="12">
    <source>
        <dbReference type="ARBA" id="ARBA00052915"/>
    </source>
</evidence>
<dbReference type="Gene3D" id="3.40.470.10">
    <property type="entry name" value="Uracil-DNA glycosylase-like domain"/>
    <property type="match status" value="1"/>
</dbReference>
<evidence type="ECO:0000256" key="13">
    <source>
        <dbReference type="ARBA" id="ARBA00061261"/>
    </source>
</evidence>
<accession>A0A5S6QUQ1</accession>
<evidence type="ECO:0000256" key="4">
    <source>
        <dbReference type="ARBA" id="ARBA00022801"/>
    </source>
</evidence>
<evidence type="ECO:0000256" key="16">
    <source>
        <dbReference type="ARBA" id="ARBA00071248"/>
    </source>
</evidence>
<keyword evidence="6" id="KW-0156">Chromatin regulator</keyword>
<proteinExistence type="inferred from homology"/>
<dbReference type="GO" id="GO:0040029">
    <property type="term" value="P:epigenetic regulation of gene expression"/>
    <property type="evidence" value="ECO:0007669"/>
    <property type="project" value="UniProtKB-ARBA"/>
</dbReference>
<evidence type="ECO:0000256" key="2">
    <source>
        <dbReference type="ARBA" id="ARBA00022499"/>
    </source>
</evidence>
<dbReference type="STRING" id="70415.A0A5S6QUQ1"/>
<evidence type="ECO:0000256" key="14">
    <source>
        <dbReference type="ARBA" id="ARBA00064519"/>
    </source>
</evidence>
<comment type="similarity">
    <text evidence="13">Belongs to the uracil-DNA glycosylase (UDG) superfamily. TDG/mug family.</text>
</comment>
<evidence type="ECO:0000256" key="1">
    <source>
        <dbReference type="ARBA" id="ARBA00004123"/>
    </source>
</evidence>
<feature type="signal peptide" evidence="19">
    <location>
        <begin position="1"/>
        <end position="27"/>
    </location>
</feature>
<dbReference type="PANTHER" id="PTHR12159:SF9">
    <property type="entry name" value="G_T MISMATCH-SPECIFIC THYMINE DNA GLYCOSYLASE"/>
    <property type="match status" value="1"/>
</dbReference>
<keyword evidence="4" id="KW-0378">Hydrolase</keyword>
<keyword evidence="7" id="KW-0805">Transcription regulation</keyword>
<dbReference type="InterPro" id="IPR015637">
    <property type="entry name" value="MUG/TDG"/>
</dbReference>
<comment type="subunit">
    <text evidence="14">Homodimer. Interacts with AICDA and GADD45A.</text>
</comment>
<keyword evidence="21" id="KW-1185">Reference proteome</keyword>
<dbReference type="AlphaFoldDB" id="A0A5S6QUQ1"/>
<dbReference type="CDD" id="cd10028">
    <property type="entry name" value="UDG-F2_TDG_MUG"/>
    <property type="match status" value="1"/>
</dbReference>
<comment type="subcellular location">
    <subcellularLocation>
        <location evidence="1">Nucleus</location>
    </subcellularLocation>
</comment>
<dbReference type="EC" id="3.2.2.29" evidence="15"/>
<keyword evidence="3" id="KW-0227">DNA damage</keyword>
<evidence type="ECO:0000256" key="18">
    <source>
        <dbReference type="SAM" id="MobiDB-lite"/>
    </source>
</evidence>
<dbReference type="InterPro" id="IPR005122">
    <property type="entry name" value="Uracil-DNA_glycosylase-like"/>
</dbReference>
<dbReference type="GO" id="GO:0032183">
    <property type="term" value="F:SUMO binding"/>
    <property type="evidence" value="ECO:0007669"/>
    <property type="project" value="UniProtKB-ARBA"/>
</dbReference>
<evidence type="ECO:0000256" key="9">
    <source>
        <dbReference type="ARBA" id="ARBA00023163"/>
    </source>
</evidence>
<dbReference type="SUPFAM" id="SSF52141">
    <property type="entry name" value="Uracil-DNA glycosylase-like"/>
    <property type="match status" value="1"/>
</dbReference>
<evidence type="ECO:0000313" key="21">
    <source>
        <dbReference type="Proteomes" id="UP000046395"/>
    </source>
</evidence>
<feature type="region of interest" description="Disordered" evidence="18">
    <location>
        <begin position="327"/>
        <end position="357"/>
    </location>
</feature>
<evidence type="ECO:0000256" key="17">
    <source>
        <dbReference type="ARBA" id="ARBA00083221"/>
    </source>
</evidence>
<dbReference type="GO" id="GO:0004844">
    <property type="term" value="F:uracil DNA N-glycosylase activity"/>
    <property type="evidence" value="ECO:0007669"/>
    <property type="project" value="TreeGrafter"/>
</dbReference>
<evidence type="ECO:0000256" key="3">
    <source>
        <dbReference type="ARBA" id="ARBA00022763"/>
    </source>
</evidence>
<dbReference type="PANTHER" id="PTHR12159">
    <property type="entry name" value="G/T AND G/U MISMATCH-SPECIFIC DNA GLYCOSYLASE"/>
    <property type="match status" value="1"/>
</dbReference>
<evidence type="ECO:0000256" key="15">
    <source>
        <dbReference type="ARBA" id="ARBA00066769"/>
    </source>
</evidence>
<reference evidence="22" key="1">
    <citation type="submission" date="2019-12" db="UniProtKB">
        <authorList>
            <consortium name="WormBaseParasite"/>
        </authorList>
    </citation>
    <scope>IDENTIFICATION</scope>
</reference>
<protein>
    <recommendedName>
        <fullName evidence="16">G/T mismatch-specific thymine DNA glycosylase</fullName>
        <ecNumber evidence="15">3.2.2.29</ecNumber>
    </recommendedName>
    <alternativeName>
        <fullName evidence="17">Thymine-DNA glycosylase</fullName>
    </alternativeName>
</protein>
<dbReference type="GO" id="GO:0003677">
    <property type="term" value="F:DNA binding"/>
    <property type="evidence" value="ECO:0007669"/>
    <property type="project" value="UniProtKB-ARBA"/>
</dbReference>
<keyword evidence="19" id="KW-0732">Signal</keyword>
<evidence type="ECO:0000256" key="5">
    <source>
        <dbReference type="ARBA" id="ARBA00022843"/>
    </source>
</evidence>
<dbReference type="FunFam" id="3.40.470.10:FF:000002">
    <property type="entry name" value="G/T mismatch-specific thymine DNA glycosylase"/>
    <property type="match status" value="1"/>
</dbReference>
<evidence type="ECO:0000256" key="11">
    <source>
        <dbReference type="ARBA" id="ARBA00023242"/>
    </source>
</evidence>
<evidence type="ECO:0000256" key="7">
    <source>
        <dbReference type="ARBA" id="ARBA00023015"/>
    </source>
</evidence>
<dbReference type="Proteomes" id="UP000046395">
    <property type="component" value="Unassembled WGS sequence"/>
</dbReference>
<organism evidence="21 22">
    <name type="scientific">Trichuris muris</name>
    <name type="common">Mouse whipworm</name>
    <dbReference type="NCBI Taxonomy" id="70415"/>
    <lineage>
        <taxon>Eukaryota</taxon>
        <taxon>Metazoa</taxon>
        <taxon>Ecdysozoa</taxon>
        <taxon>Nematoda</taxon>
        <taxon>Enoplea</taxon>
        <taxon>Dorylaimia</taxon>
        <taxon>Trichinellida</taxon>
        <taxon>Trichuridae</taxon>
        <taxon>Trichuris</taxon>
    </lineage>
</organism>
<dbReference type="InterPro" id="IPR036895">
    <property type="entry name" value="Uracil-DNA_glycosylase-like_sf"/>
</dbReference>
<evidence type="ECO:0000259" key="20">
    <source>
        <dbReference type="Pfam" id="PF03167"/>
    </source>
</evidence>
<dbReference type="GO" id="GO:0141016">
    <property type="term" value="F:G/T mismatch-specific thymine-DNA glycosylase activity"/>
    <property type="evidence" value="ECO:0007669"/>
    <property type="project" value="UniProtKB-EC"/>
</dbReference>
<evidence type="ECO:0000256" key="6">
    <source>
        <dbReference type="ARBA" id="ARBA00022853"/>
    </source>
</evidence>
<dbReference type="Pfam" id="PF03167">
    <property type="entry name" value="UDG"/>
    <property type="match status" value="1"/>
</dbReference>
<evidence type="ECO:0000256" key="10">
    <source>
        <dbReference type="ARBA" id="ARBA00023204"/>
    </source>
</evidence>
<comment type="catalytic activity">
    <reaction evidence="12">
        <text>Hydrolyzes mismatched double-stranded DNA and polynucleotides, releasing free thymine.</text>
        <dbReference type="EC" id="3.2.2.29"/>
    </reaction>
</comment>
<evidence type="ECO:0000313" key="22">
    <source>
        <dbReference type="WBParaSite" id="TMUE_3000010960.1"/>
    </source>
</evidence>
<keyword evidence="9" id="KW-0804">Transcription</keyword>
<dbReference type="WBParaSite" id="TMUE_3000010960.1">
    <property type="protein sequence ID" value="TMUE_3000010960.1"/>
    <property type="gene ID" value="WBGene00285087"/>
</dbReference>
<keyword evidence="11" id="KW-0539">Nucleus</keyword>
<keyword evidence="10" id="KW-0234">DNA repair</keyword>
<dbReference type="GO" id="GO:0005654">
    <property type="term" value="C:nucleoplasm"/>
    <property type="evidence" value="ECO:0007669"/>
    <property type="project" value="UniProtKB-ARBA"/>
</dbReference>
<dbReference type="GO" id="GO:0006285">
    <property type="term" value="P:base-excision repair, AP site formation"/>
    <property type="evidence" value="ECO:0007669"/>
    <property type="project" value="InterPro"/>
</dbReference>
<feature type="domain" description="Uracil-DNA glycosylase-like" evidence="20">
    <location>
        <begin position="70"/>
        <end position="210"/>
    </location>
</feature>